<keyword evidence="4" id="KW-1185">Reference proteome</keyword>
<dbReference type="EMBL" id="AVQI01000025">
    <property type="protein sequence ID" value="ERK04341.1"/>
    <property type="molecule type" value="Genomic_DNA"/>
</dbReference>
<evidence type="ECO:0000313" key="3">
    <source>
        <dbReference type="Proteomes" id="UP000016412"/>
    </source>
</evidence>
<dbReference type="PATRIC" id="fig|1125725.3.peg.1349"/>
<evidence type="ECO:0000313" key="1">
    <source>
        <dbReference type="EMBL" id="ERF60722.1"/>
    </source>
</evidence>
<evidence type="ECO:0000313" key="4">
    <source>
        <dbReference type="Proteomes" id="UP000016646"/>
    </source>
</evidence>
<sequence length="40" mass="4426">MYKLCVTRDGNVLLGLRLVCVIKRHDTGHRNAADGFSPKA</sequence>
<accession>U1F9G2</accession>
<proteinExistence type="predicted"/>
<comment type="caution">
    <text evidence="1">The sequence shown here is derived from an EMBL/GenBank/DDBJ whole genome shotgun (WGS) entry which is preliminary data.</text>
</comment>
<gene>
    <name evidence="2" type="ORF">HMPREF0860_2330</name>
    <name evidence="1" type="ORF">HMPREF1325_2096</name>
</gene>
<protein>
    <submittedName>
        <fullName evidence="1">Uncharacterized protein</fullName>
    </submittedName>
</protein>
<dbReference type="EMBL" id="AUZJ01000034">
    <property type="protein sequence ID" value="ERF60722.1"/>
    <property type="molecule type" value="Genomic_DNA"/>
</dbReference>
<name>U1F9G2_TRESO</name>
<dbReference type="Proteomes" id="UP000016646">
    <property type="component" value="Unassembled WGS sequence"/>
</dbReference>
<evidence type="ECO:0000313" key="2">
    <source>
        <dbReference type="EMBL" id="ERK04341.1"/>
    </source>
</evidence>
<reference evidence="3 4" key="1">
    <citation type="submission" date="2013-08" db="EMBL/GenBank/DDBJ databases">
        <authorList>
            <person name="Durkin A.S."/>
            <person name="Haft D.R."/>
            <person name="McCorrison J."/>
            <person name="Torralba M."/>
            <person name="Gillis M."/>
            <person name="Haft D.H."/>
            <person name="Methe B."/>
            <person name="Sutton G."/>
            <person name="Nelson K.E."/>
        </authorList>
    </citation>
    <scope>NUCLEOTIDE SEQUENCE [LARGE SCALE GENOMIC DNA]</scope>
    <source>
        <strain evidence="2 4">ATCC 35536</strain>
        <strain evidence="1 3">VPI DR56BR1116</strain>
    </source>
</reference>
<dbReference type="AlphaFoldDB" id="U1F9G2"/>
<dbReference type="STRING" id="1125725.HMPREF1325_2096"/>
<organism evidence="1 3">
    <name type="scientific">Treponema socranskii subsp. socranskii VPI DR56BR1116 = ATCC 35536</name>
    <dbReference type="NCBI Taxonomy" id="1125725"/>
    <lineage>
        <taxon>Bacteria</taxon>
        <taxon>Pseudomonadati</taxon>
        <taxon>Spirochaetota</taxon>
        <taxon>Spirochaetia</taxon>
        <taxon>Spirochaetales</taxon>
        <taxon>Treponemataceae</taxon>
        <taxon>Treponema</taxon>
    </lineage>
</organism>
<dbReference type="Proteomes" id="UP000016412">
    <property type="component" value="Unassembled WGS sequence"/>
</dbReference>